<dbReference type="CDD" id="cd05930">
    <property type="entry name" value="A_NRPS"/>
    <property type="match status" value="1"/>
</dbReference>
<dbReference type="Pfam" id="PF00501">
    <property type="entry name" value="AMP-binding"/>
    <property type="match status" value="1"/>
</dbReference>
<dbReference type="SUPFAM" id="SSF52777">
    <property type="entry name" value="CoA-dependent acyltransferases"/>
    <property type="match status" value="2"/>
</dbReference>
<gene>
    <name evidence="3" type="ORF">GWK08_09545</name>
</gene>
<dbReference type="InterPro" id="IPR023213">
    <property type="entry name" value="CAT-like_dom_sf"/>
</dbReference>
<dbReference type="InterPro" id="IPR000873">
    <property type="entry name" value="AMP-dep_synth/lig_dom"/>
</dbReference>
<feature type="domain" description="Condensation" evidence="2">
    <location>
        <begin position="39"/>
        <end position="477"/>
    </location>
</feature>
<dbReference type="CDD" id="cd19531">
    <property type="entry name" value="LCL_NRPS-like"/>
    <property type="match status" value="1"/>
</dbReference>
<dbReference type="InterPro" id="IPR020845">
    <property type="entry name" value="AMP-binding_CS"/>
</dbReference>
<dbReference type="Gene3D" id="3.40.50.980">
    <property type="match status" value="2"/>
</dbReference>
<feature type="domain" description="AMP-dependent synthetase/ligase" evidence="1">
    <location>
        <begin position="498"/>
        <end position="843"/>
    </location>
</feature>
<dbReference type="FunFam" id="3.40.50.980:FF:000001">
    <property type="entry name" value="Non-ribosomal peptide synthetase"/>
    <property type="match status" value="1"/>
</dbReference>
<dbReference type="EMBL" id="JAABOO010000002">
    <property type="protein sequence ID" value="NER13681.1"/>
    <property type="molecule type" value="Genomic_DNA"/>
</dbReference>
<dbReference type="Gene3D" id="3.30.559.10">
    <property type="entry name" value="Chloramphenicol acetyltransferase-like domain"/>
    <property type="match status" value="1"/>
</dbReference>
<dbReference type="PANTHER" id="PTHR45527:SF1">
    <property type="entry name" value="FATTY ACID SYNTHASE"/>
    <property type="match status" value="1"/>
</dbReference>
<reference evidence="3 4" key="1">
    <citation type="submission" date="2020-01" db="EMBL/GenBank/DDBJ databases">
        <title>Leptobacterium flavescens.</title>
        <authorList>
            <person name="Wang G."/>
        </authorList>
    </citation>
    <scope>NUCLEOTIDE SEQUENCE [LARGE SCALE GENOMIC DNA]</scope>
    <source>
        <strain evidence="3 4">KCTC 22160</strain>
    </source>
</reference>
<dbReference type="FunFam" id="3.40.50.12780:FF:000012">
    <property type="entry name" value="Non-ribosomal peptide synthetase"/>
    <property type="match status" value="1"/>
</dbReference>
<protein>
    <submittedName>
        <fullName evidence="3">Amino acid adenylation domain-containing protein</fullName>
    </submittedName>
</protein>
<dbReference type="PANTHER" id="PTHR45527">
    <property type="entry name" value="NONRIBOSOMAL PEPTIDE SYNTHETASE"/>
    <property type="match status" value="1"/>
</dbReference>
<dbReference type="Gene3D" id="2.30.38.10">
    <property type="entry name" value="Luciferase, Domain 3"/>
    <property type="match status" value="1"/>
</dbReference>
<dbReference type="AlphaFoldDB" id="A0A6P0UJY8"/>
<proteinExistence type="predicted"/>
<dbReference type="PROSITE" id="PS00455">
    <property type="entry name" value="AMP_BINDING"/>
    <property type="match status" value="1"/>
</dbReference>
<evidence type="ECO:0000313" key="3">
    <source>
        <dbReference type="EMBL" id="NER13681.1"/>
    </source>
</evidence>
<dbReference type="InterPro" id="IPR010071">
    <property type="entry name" value="AA_adenyl_dom"/>
</dbReference>
<dbReference type="GO" id="GO:0031177">
    <property type="term" value="F:phosphopantetheine binding"/>
    <property type="evidence" value="ECO:0007669"/>
    <property type="project" value="TreeGrafter"/>
</dbReference>
<dbReference type="GO" id="GO:0003824">
    <property type="term" value="F:catalytic activity"/>
    <property type="evidence" value="ECO:0007669"/>
    <property type="project" value="InterPro"/>
</dbReference>
<comment type="caution">
    <text evidence="3">The sequence shown here is derived from an EMBL/GenBank/DDBJ whole genome shotgun (WGS) entry which is preliminary data.</text>
</comment>
<keyword evidence="4" id="KW-1185">Reference proteome</keyword>
<dbReference type="RefSeq" id="WP_163606765.1">
    <property type="nucleotide sequence ID" value="NZ_JAABOO010000002.1"/>
</dbReference>
<evidence type="ECO:0000259" key="1">
    <source>
        <dbReference type="Pfam" id="PF00501"/>
    </source>
</evidence>
<dbReference type="GO" id="GO:0044550">
    <property type="term" value="P:secondary metabolite biosynthetic process"/>
    <property type="evidence" value="ECO:0007669"/>
    <property type="project" value="TreeGrafter"/>
</dbReference>
<dbReference type="Proteomes" id="UP000468581">
    <property type="component" value="Unassembled WGS sequence"/>
</dbReference>
<dbReference type="SUPFAM" id="SSF56801">
    <property type="entry name" value="Acetyl-CoA synthetase-like"/>
    <property type="match status" value="1"/>
</dbReference>
<dbReference type="InterPro" id="IPR001242">
    <property type="entry name" value="Condensation_dom"/>
</dbReference>
<evidence type="ECO:0000313" key="4">
    <source>
        <dbReference type="Proteomes" id="UP000468581"/>
    </source>
</evidence>
<dbReference type="GO" id="GO:0005829">
    <property type="term" value="C:cytosol"/>
    <property type="evidence" value="ECO:0007669"/>
    <property type="project" value="TreeGrafter"/>
</dbReference>
<accession>A0A6P0UJY8</accession>
<dbReference type="Gene3D" id="3.30.559.30">
    <property type="entry name" value="Nonribosomal peptide synthetase, condensation domain"/>
    <property type="match status" value="1"/>
</dbReference>
<sequence>MKKEEGSHIEKSSLLARWKNRSKKPETKGISKVADGVSIPLSYGQQRLWFLQQLFPKNPFYNYTELYRLKGKLNEEALLNSLKLVYEQHDILRSNYRLESGKTHIVINPDTDLDISRYDKSNLSPDEAEEAAMQIALKDSQTVFKLSEGSLLKASLIKLTEDDHILILSMHHIITDKWSMGVLRHQLSTYYRAFCNGDHPQSVKTEIQYRDYAYWQRKKGVDQPQLDYWKSKLAGDIPFLNLPTDFQRKIKPSFEGSFHEQHYSKEFSGELLELCKKIDATPYVVMLSVFYTLLFRYTEQEDLLIGTPISSRDQVALEDLIGFFNDTVVLRTKLSHNISFLDLVKSVKQTTLEAFSNKDVPFDILVKELNPERSLSINPFFQTMFLYHSVPEAESFGEELELSHSPLDGGVSKFDLTLYISENKGVLSSIFEYSTDLFESSTISLMHEHFKLLLEGILKDTNGPISGIPMLSEKEKELYTTSLDGVFAKNKGIHHYIEEQAKKHPQKTALVFGDKEISYEELNKKADTIAFSLMKKGVKRKDIIGLCIERSAEMVLGLLGILKAGAAYLPVDPAYPSERIDYILNDAKAYILLTQDSLLSSLESSHIQTFSIEECVDNKKANKKELPQTKDTDPAYVIYTSGSTGKPKGVPVSHRNIVNSTLSRTGFYGSDPESFLLMSSISFDSSKAGLFWTLCSGGCLVISEDRMEQDTDRIAEVISKHKVSHTLMLPSLYSTILSYGDPERLSSLTTVMVAGESCPASLVSEHFERLPQTALYNEYGPTEATVWCIAHRIREKDAKTSIPIGKAVANAEIYILNELLERVPYGAVGELYIGGIGLAKGYLHKPELSSQVFIPNPFEASSSERIYKTGDLVRYNSEGNIEFLGRKDQQVKVRGYRIELDEIEQHILRFESVEQAIVLIENNRKMPDPEKLGEHTTEDLVAILQKYLTEEEINDVLGAYENLDAEEKIAVLDRLS</sequence>
<dbReference type="InterPro" id="IPR045851">
    <property type="entry name" value="AMP-bd_C_sf"/>
</dbReference>
<dbReference type="Pfam" id="PF00668">
    <property type="entry name" value="Condensation"/>
    <property type="match status" value="1"/>
</dbReference>
<evidence type="ECO:0000259" key="2">
    <source>
        <dbReference type="Pfam" id="PF00668"/>
    </source>
</evidence>
<dbReference type="GO" id="GO:0043041">
    <property type="term" value="P:amino acid activation for nonribosomal peptide biosynthetic process"/>
    <property type="evidence" value="ECO:0007669"/>
    <property type="project" value="TreeGrafter"/>
</dbReference>
<dbReference type="NCBIfam" id="TIGR01733">
    <property type="entry name" value="AA-adenyl-dom"/>
    <property type="match status" value="1"/>
</dbReference>
<dbReference type="Gene3D" id="3.30.300.30">
    <property type="match status" value="1"/>
</dbReference>
<organism evidence="3 4">
    <name type="scientific">Leptobacterium flavescens</name>
    <dbReference type="NCBI Taxonomy" id="472055"/>
    <lineage>
        <taxon>Bacteria</taxon>
        <taxon>Pseudomonadati</taxon>
        <taxon>Bacteroidota</taxon>
        <taxon>Flavobacteriia</taxon>
        <taxon>Flavobacteriales</taxon>
        <taxon>Flavobacteriaceae</taxon>
        <taxon>Leptobacterium</taxon>
    </lineage>
</organism>
<name>A0A6P0UJY8_9FLAO</name>